<dbReference type="GO" id="GO:0004386">
    <property type="term" value="F:helicase activity"/>
    <property type="evidence" value="ECO:0007669"/>
    <property type="project" value="UniProtKB-KW"/>
</dbReference>
<reference evidence="11 12" key="2">
    <citation type="submission" date="2024-05" db="EMBL/GenBank/DDBJ databases">
        <authorList>
            <person name="Chen Y."/>
            <person name="Shah S."/>
            <person name="Dougan E. K."/>
            <person name="Thang M."/>
            <person name="Chan C."/>
        </authorList>
    </citation>
    <scope>NUCLEOTIDE SEQUENCE [LARGE SCALE GENOMIC DNA]</scope>
</reference>
<dbReference type="SMART" id="SM00184">
    <property type="entry name" value="RING"/>
    <property type="match status" value="1"/>
</dbReference>
<protein>
    <submittedName>
        <fullName evidence="11">DNA repair protein RAD5</fullName>
    </submittedName>
</protein>
<dbReference type="PROSITE" id="PS50089">
    <property type="entry name" value="ZF_RING_2"/>
    <property type="match status" value="1"/>
</dbReference>
<dbReference type="PANTHER" id="PTHR45626:SF26">
    <property type="entry name" value="FAMILY HELICASE, PUTATIVE (AFU_ORTHOLOGUE AFUA_2G09120)-RELATED"/>
    <property type="match status" value="1"/>
</dbReference>
<evidence type="ECO:0000256" key="8">
    <source>
        <dbReference type="PROSITE-ProRule" id="PRU00175"/>
    </source>
</evidence>
<dbReference type="InterPro" id="IPR000330">
    <property type="entry name" value="SNF2_N"/>
</dbReference>
<accession>A0A9P1C3Q7</accession>
<keyword evidence="7" id="KW-0067">ATP-binding</keyword>
<dbReference type="InterPro" id="IPR014001">
    <property type="entry name" value="Helicase_ATP-bd"/>
</dbReference>
<dbReference type="SMART" id="SM00487">
    <property type="entry name" value="DEXDc"/>
    <property type="match status" value="1"/>
</dbReference>
<dbReference type="Gene3D" id="3.30.40.10">
    <property type="entry name" value="Zinc/RING finger domain, C3HC4 (zinc finger)"/>
    <property type="match status" value="1"/>
</dbReference>
<dbReference type="GO" id="GO:0005524">
    <property type="term" value="F:ATP binding"/>
    <property type="evidence" value="ECO:0007669"/>
    <property type="project" value="UniProtKB-KW"/>
</dbReference>
<dbReference type="InterPro" id="IPR013083">
    <property type="entry name" value="Znf_RING/FYVE/PHD"/>
</dbReference>
<reference evidence="10" key="1">
    <citation type="submission" date="2022-10" db="EMBL/GenBank/DDBJ databases">
        <authorList>
            <person name="Chen Y."/>
            <person name="Dougan E. K."/>
            <person name="Chan C."/>
            <person name="Rhodes N."/>
            <person name="Thang M."/>
        </authorList>
    </citation>
    <scope>NUCLEOTIDE SEQUENCE</scope>
</reference>
<dbReference type="InterPro" id="IPR017907">
    <property type="entry name" value="Znf_RING_CS"/>
</dbReference>
<dbReference type="PANTHER" id="PTHR45626">
    <property type="entry name" value="TRANSCRIPTION TERMINATION FACTOR 2-RELATED"/>
    <property type="match status" value="1"/>
</dbReference>
<evidence type="ECO:0000256" key="7">
    <source>
        <dbReference type="ARBA" id="ARBA00022840"/>
    </source>
</evidence>
<evidence type="ECO:0000313" key="10">
    <source>
        <dbReference type="EMBL" id="CAI3984534.1"/>
    </source>
</evidence>
<dbReference type="GO" id="GO:0008270">
    <property type="term" value="F:zinc ion binding"/>
    <property type="evidence" value="ECO:0007669"/>
    <property type="project" value="UniProtKB-KW"/>
</dbReference>
<dbReference type="EMBL" id="CAMXCT030000895">
    <property type="protein sequence ID" value="CAL4771846.1"/>
    <property type="molecule type" value="Genomic_DNA"/>
</dbReference>
<evidence type="ECO:0000256" key="3">
    <source>
        <dbReference type="ARBA" id="ARBA00022771"/>
    </source>
</evidence>
<dbReference type="Gene3D" id="3.40.50.10810">
    <property type="entry name" value="Tandem AAA-ATPase domain"/>
    <property type="match status" value="2"/>
</dbReference>
<evidence type="ECO:0000256" key="6">
    <source>
        <dbReference type="ARBA" id="ARBA00022833"/>
    </source>
</evidence>
<keyword evidence="4" id="KW-0378">Hydrolase</keyword>
<keyword evidence="2" id="KW-0547">Nucleotide-binding</keyword>
<dbReference type="EMBL" id="CAMXCT020000895">
    <property type="protein sequence ID" value="CAL1137909.1"/>
    <property type="molecule type" value="Genomic_DNA"/>
</dbReference>
<proteinExistence type="predicted"/>
<dbReference type="Proteomes" id="UP001152797">
    <property type="component" value="Unassembled WGS sequence"/>
</dbReference>
<dbReference type="GO" id="GO:0006281">
    <property type="term" value="P:DNA repair"/>
    <property type="evidence" value="ECO:0007669"/>
    <property type="project" value="TreeGrafter"/>
</dbReference>
<dbReference type="GO" id="GO:0016787">
    <property type="term" value="F:hydrolase activity"/>
    <property type="evidence" value="ECO:0007669"/>
    <property type="project" value="UniProtKB-KW"/>
</dbReference>
<evidence type="ECO:0000256" key="2">
    <source>
        <dbReference type="ARBA" id="ARBA00022741"/>
    </source>
</evidence>
<evidence type="ECO:0000256" key="5">
    <source>
        <dbReference type="ARBA" id="ARBA00022806"/>
    </source>
</evidence>
<dbReference type="OrthoDB" id="423221at2759"/>
<comment type="caution">
    <text evidence="10">The sequence shown here is derived from an EMBL/GenBank/DDBJ whole genome shotgun (WGS) entry which is preliminary data.</text>
</comment>
<feature type="domain" description="RING-type" evidence="9">
    <location>
        <begin position="762"/>
        <end position="803"/>
    </location>
</feature>
<keyword evidence="3 8" id="KW-0863">Zinc-finger</keyword>
<sequence>MDMDLQWTQSKEAESWRSKLRFLRPPSGDVMEELRAMKEKAMPETPNAEKLSWHPLERSPMWAFSLEDLLRPVWYRLVGPEHWKSVVPVVGRRYPDELYSFVRGCGLLGSSVRADTEAKIQELRSCPGQGARATGATGQRQPGWQPFLASLRPKPGLSHEKARITDFQTEQDLEYPALGYEGDWRICSAPAELQPLLSRPNFQLLDNKSEPRHAQPKLLHQLRPEQLRSLYWMVQQEENCILTMIYRCYWQRFRPDEAAPKSLAVDWTLDCRVIASFGAHGGVLADETPGQRIDRVRDTQMGYGKTVLAIALHDVRQEGEYLEVPEVEALTSFQSPATLICIPPHLHAQWQQEIKKFTGNTYKVLDLSKKADLQKSTVRSFLEADLVLCNYELLRSMAYIQRRAHLAHLVCPDQDMWSVASGERDGSNFNFMEKLQMGISSFVSNPSTHAWSTASKESWSSMSFPVLEMFFFRRVIFDELHELQGETKGDMSAIYHLRSHHFWGLTATPLMASCRHVSQMAKLLRVDVAGPGSHLLSDFDAALRENCQRFLDGCVRRNTAEVPKIAVKQHLRLVKHTPQERALYLSACADVWSNTLQRNQRLLILCSHFSDQLLGEQSANEACGNLVSRRRQGSQIALQRLEVAARWWEALRRLGSKLNTQALEASALGRSEEAKGVLSEVQRKAFAESVEDLTAVRMEGEPWCARVKRALSSENSVAQSGWAERCESALRSALESFLEAQAQLKFLEKTLELIGKDKERSCVICYQENLELEQLGITPCAHYFCLPCLTQQVERNQRCGVCRHPLKSLGPDEMV</sequence>
<evidence type="ECO:0000313" key="12">
    <source>
        <dbReference type="Proteomes" id="UP001152797"/>
    </source>
</evidence>
<dbReference type="Pfam" id="PF00176">
    <property type="entry name" value="SNF2-rel_dom"/>
    <property type="match status" value="1"/>
</dbReference>
<dbReference type="PROSITE" id="PS00518">
    <property type="entry name" value="ZF_RING_1"/>
    <property type="match status" value="1"/>
</dbReference>
<keyword evidence="12" id="KW-1185">Reference proteome</keyword>
<evidence type="ECO:0000256" key="4">
    <source>
        <dbReference type="ARBA" id="ARBA00022801"/>
    </source>
</evidence>
<dbReference type="AlphaFoldDB" id="A0A9P1C3Q7"/>
<name>A0A9P1C3Q7_9DINO</name>
<keyword evidence="6" id="KW-0862">Zinc</keyword>
<evidence type="ECO:0000259" key="9">
    <source>
        <dbReference type="PROSITE" id="PS50089"/>
    </source>
</evidence>
<organism evidence="10">
    <name type="scientific">Cladocopium goreaui</name>
    <dbReference type="NCBI Taxonomy" id="2562237"/>
    <lineage>
        <taxon>Eukaryota</taxon>
        <taxon>Sar</taxon>
        <taxon>Alveolata</taxon>
        <taxon>Dinophyceae</taxon>
        <taxon>Suessiales</taxon>
        <taxon>Symbiodiniaceae</taxon>
        <taxon>Cladocopium</taxon>
    </lineage>
</organism>
<dbReference type="GO" id="GO:0008094">
    <property type="term" value="F:ATP-dependent activity, acting on DNA"/>
    <property type="evidence" value="ECO:0007669"/>
    <property type="project" value="TreeGrafter"/>
</dbReference>
<dbReference type="EMBL" id="CAMXCT010000895">
    <property type="protein sequence ID" value="CAI3984534.1"/>
    <property type="molecule type" value="Genomic_DNA"/>
</dbReference>
<dbReference type="SUPFAM" id="SSF57850">
    <property type="entry name" value="RING/U-box"/>
    <property type="match status" value="1"/>
</dbReference>
<dbReference type="InterPro" id="IPR050628">
    <property type="entry name" value="SNF2_RAD54_helicase_TF"/>
</dbReference>
<keyword evidence="5" id="KW-0347">Helicase</keyword>
<dbReference type="InterPro" id="IPR038718">
    <property type="entry name" value="SNF2-like_sf"/>
</dbReference>
<keyword evidence="1" id="KW-0479">Metal-binding</keyword>
<dbReference type="InterPro" id="IPR001841">
    <property type="entry name" value="Znf_RING"/>
</dbReference>
<dbReference type="Pfam" id="PF13639">
    <property type="entry name" value="zf-RING_2"/>
    <property type="match status" value="1"/>
</dbReference>
<evidence type="ECO:0000256" key="1">
    <source>
        <dbReference type="ARBA" id="ARBA00022723"/>
    </source>
</evidence>
<dbReference type="GO" id="GO:0005634">
    <property type="term" value="C:nucleus"/>
    <property type="evidence" value="ECO:0007669"/>
    <property type="project" value="TreeGrafter"/>
</dbReference>
<evidence type="ECO:0000313" key="11">
    <source>
        <dbReference type="EMBL" id="CAL4771846.1"/>
    </source>
</evidence>
<dbReference type="SUPFAM" id="SSF52540">
    <property type="entry name" value="P-loop containing nucleoside triphosphate hydrolases"/>
    <property type="match status" value="1"/>
</dbReference>
<dbReference type="InterPro" id="IPR027417">
    <property type="entry name" value="P-loop_NTPase"/>
</dbReference>
<gene>
    <name evidence="10" type="ORF">C1SCF055_LOCUS12062</name>
</gene>